<dbReference type="Pfam" id="PF17862">
    <property type="entry name" value="AAA_lid_3"/>
    <property type="match status" value="1"/>
</dbReference>
<sequence length="446" mass="48128">MSNDAVAALRAALEVSPHNIPLRLHLAQTLAELGRTAEVEAELKEALTYEPQNAEIKLALARLFVRTAKSSQALVILEEIAQRGEASAEARVVLARLLLAEGEVRSAVAHYKEAIETDPDVEDAELSAQLGVGAAWQDSDVSEGRLREMADAAPEPVDVDAPERPKIKFADVGGMSAVKEDIRMKAIYPLEQAEMFAAYGKKVGGGILMYGPPGCGKTYLARATAGEINASFLSIGINDVLDMWIGQSERNLHAIFEQARGNAPCVLFFDEVDALGARRSDMVSGAARQIINQFLAELDGVDSNNEGVVILAATNAPWHLDPAFRRPGRFDRLIFVPPPDAPARADVLQVQLRDKPQKGIDAAKIAKSTDGFSGADLKAVVDLAVEAKLTEAMRTGVPLPLTTDDLQAAAKRVNPSTKEWFATAKNYAIFSNQGGVYDDILKYMKL</sequence>
<reference evidence="7 8" key="1">
    <citation type="submission" date="2006-02" db="EMBL/GenBank/DDBJ databases">
        <authorList>
            <person name="Amann R."/>
            <person name="Ferriera S."/>
            <person name="Johnson J."/>
            <person name="Kravitz S."/>
            <person name="Halpern A."/>
            <person name="Remington K."/>
            <person name="Beeson K."/>
            <person name="Tran B."/>
            <person name="Rogers Y.-H."/>
            <person name="Friedman R."/>
            <person name="Venter J.C."/>
        </authorList>
    </citation>
    <scope>NUCLEOTIDE SEQUENCE [LARGE SCALE GENOMIC DNA]</scope>
    <source>
        <strain evidence="7 8">DSM 3645</strain>
    </source>
</reference>
<dbReference type="SMART" id="SM00382">
    <property type="entry name" value="AAA"/>
    <property type="match status" value="1"/>
</dbReference>
<dbReference type="GO" id="GO:0051301">
    <property type="term" value="P:cell division"/>
    <property type="evidence" value="ECO:0007669"/>
    <property type="project" value="UniProtKB-KW"/>
</dbReference>
<evidence type="ECO:0000256" key="2">
    <source>
        <dbReference type="ARBA" id="ARBA00022840"/>
    </source>
</evidence>
<dbReference type="AlphaFoldDB" id="A3ZM82"/>
<feature type="repeat" description="TPR" evidence="4">
    <location>
        <begin position="88"/>
        <end position="121"/>
    </location>
</feature>
<evidence type="ECO:0000259" key="6">
    <source>
        <dbReference type="SMART" id="SM00382"/>
    </source>
</evidence>
<dbReference type="OrthoDB" id="9809379at2"/>
<proteinExistence type="inferred from homology"/>
<dbReference type="InterPro" id="IPR019734">
    <property type="entry name" value="TPR_rpt"/>
</dbReference>
<dbReference type="PROSITE" id="PS50005">
    <property type="entry name" value="TPR"/>
    <property type="match status" value="1"/>
</dbReference>
<evidence type="ECO:0000313" key="7">
    <source>
        <dbReference type="EMBL" id="EAQ82051.1"/>
    </source>
</evidence>
<dbReference type="InterPro" id="IPR003593">
    <property type="entry name" value="AAA+_ATPase"/>
</dbReference>
<evidence type="ECO:0000256" key="4">
    <source>
        <dbReference type="PROSITE-ProRule" id="PRU00339"/>
    </source>
</evidence>
<keyword evidence="2 5" id="KW-0067">ATP-binding</keyword>
<keyword evidence="7" id="KW-0131">Cell cycle</keyword>
<dbReference type="EMBL" id="AANZ01000002">
    <property type="protein sequence ID" value="EAQ82051.1"/>
    <property type="molecule type" value="Genomic_DNA"/>
</dbReference>
<dbReference type="PANTHER" id="PTHR23077">
    <property type="entry name" value="AAA-FAMILY ATPASE"/>
    <property type="match status" value="1"/>
</dbReference>
<dbReference type="SUPFAM" id="SSF52540">
    <property type="entry name" value="P-loop containing nucleoside triphosphate hydrolases"/>
    <property type="match status" value="1"/>
</dbReference>
<name>A3ZM82_9BACT</name>
<accession>A3ZM82</accession>
<keyword evidence="1 5" id="KW-0547">Nucleotide-binding</keyword>
<evidence type="ECO:0000313" key="8">
    <source>
        <dbReference type="Proteomes" id="UP000004358"/>
    </source>
</evidence>
<dbReference type="InterPro" id="IPR027417">
    <property type="entry name" value="P-loop_NTPase"/>
</dbReference>
<keyword evidence="7" id="KW-0132">Cell division</keyword>
<dbReference type="InterPro" id="IPR050168">
    <property type="entry name" value="AAA_ATPase_domain"/>
</dbReference>
<comment type="caution">
    <text evidence="7">The sequence shown here is derived from an EMBL/GenBank/DDBJ whole genome shotgun (WGS) entry which is preliminary data.</text>
</comment>
<protein>
    <submittedName>
        <fullName evidence="7">Cell division cycle protein 48-related protein</fullName>
    </submittedName>
</protein>
<dbReference type="SUPFAM" id="SSF48452">
    <property type="entry name" value="TPR-like"/>
    <property type="match status" value="1"/>
</dbReference>
<gene>
    <name evidence="7" type="ORF">DSM3645_00015</name>
</gene>
<dbReference type="Gene3D" id="1.10.8.60">
    <property type="match status" value="1"/>
</dbReference>
<dbReference type="Gene3D" id="1.25.40.10">
    <property type="entry name" value="Tetratricopeptide repeat domain"/>
    <property type="match status" value="1"/>
</dbReference>
<dbReference type="PANTHER" id="PTHR23077:SF171">
    <property type="entry name" value="NUCLEAR VALOSIN-CONTAINING PROTEIN-LIKE"/>
    <property type="match status" value="1"/>
</dbReference>
<evidence type="ECO:0000256" key="3">
    <source>
        <dbReference type="ARBA" id="ARBA00023054"/>
    </source>
</evidence>
<dbReference type="InterPro" id="IPR011990">
    <property type="entry name" value="TPR-like_helical_dom_sf"/>
</dbReference>
<dbReference type="SMART" id="SM00028">
    <property type="entry name" value="TPR"/>
    <property type="match status" value="2"/>
</dbReference>
<evidence type="ECO:0000256" key="1">
    <source>
        <dbReference type="ARBA" id="ARBA00022741"/>
    </source>
</evidence>
<dbReference type="Proteomes" id="UP000004358">
    <property type="component" value="Unassembled WGS sequence"/>
</dbReference>
<dbReference type="GO" id="GO:0016887">
    <property type="term" value="F:ATP hydrolysis activity"/>
    <property type="evidence" value="ECO:0007669"/>
    <property type="project" value="InterPro"/>
</dbReference>
<dbReference type="Pfam" id="PF00004">
    <property type="entry name" value="AAA"/>
    <property type="match status" value="1"/>
</dbReference>
<dbReference type="PROSITE" id="PS00674">
    <property type="entry name" value="AAA"/>
    <property type="match status" value="1"/>
</dbReference>
<dbReference type="HOGENOM" id="CLU_000688_21_15_0"/>
<dbReference type="GO" id="GO:0005524">
    <property type="term" value="F:ATP binding"/>
    <property type="evidence" value="ECO:0007669"/>
    <property type="project" value="UniProtKB-KW"/>
</dbReference>
<dbReference type="InterPro" id="IPR003960">
    <property type="entry name" value="ATPase_AAA_CS"/>
</dbReference>
<dbReference type="Gene3D" id="3.40.50.300">
    <property type="entry name" value="P-loop containing nucleotide triphosphate hydrolases"/>
    <property type="match status" value="1"/>
</dbReference>
<keyword evidence="4" id="KW-0802">TPR repeat</keyword>
<feature type="domain" description="AAA+ ATPase" evidence="6">
    <location>
        <begin position="203"/>
        <end position="340"/>
    </location>
</feature>
<dbReference type="STRING" id="314230.DSM3645_00015"/>
<dbReference type="RefSeq" id="WP_002649893.1">
    <property type="nucleotide sequence ID" value="NZ_AANZ01000002.1"/>
</dbReference>
<keyword evidence="3" id="KW-0175">Coiled coil</keyword>
<comment type="similarity">
    <text evidence="5">Belongs to the AAA ATPase family.</text>
</comment>
<evidence type="ECO:0000256" key="5">
    <source>
        <dbReference type="RuleBase" id="RU003651"/>
    </source>
</evidence>
<dbReference type="InterPro" id="IPR003959">
    <property type="entry name" value="ATPase_AAA_core"/>
</dbReference>
<dbReference type="FunFam" id="3.40.50.300:FF:001025">
    <property type="entry name" value="ATPase family, AAA domain-containing 2B"/>
    <property type="match status" value="1"/>
</dbReference>
<dbReference type="InterPro" id="IPR041569">
    <property type="entry name" value="AAA_lid_3"/>
</dbReference>
<organism evidence="7 8">
    <name type="scientific">Blastopirellula marina DSM 3645</name>
    <dbReference type="NCBI Taxonomy" id="314230"/>
    <lineage>
        <taxon>Bacteria</taxon>
        <taxon>Pseudomonadati</taxon>
        <taxon>Planctomycetota</taxon>
        <taxon>Planctomycetia</taxon>
        <taxon>Pirellulales</taxon>
        <taxon>Pirellulaceae</taxon>
        <taxon>Blastopirellula</taxon>
    </lineage>
</organism>
<dbReference type="Pfam" id="PF14559">
    <property type="entry name" value="TPR_19"/>
    <property type="match status" value="2"/>
</dbReference>